<evidence type="ECO:0000256" key="1">
    <source>
        <dbReference type="SAM" id="Phobius"/>
    </source>
</evidence>
<dbReference type="Proteomes" id="UP001628179">
    <property type="component" value="Unassembled WGS sequence"/>
</dbReference>
<keyword evidence="1" id="KW-1133">Transmembrane helix</keyword>
<dbReference type="GeneID" id="98177866"/>
<protein>
    <submittedName>
        <fullName evidence="2">Uncharacterized protein</fullName>
    </submittedName>
</protein>
<reference evidence="2 3" key="1">
    <citation type="submission" date="2024-09" db="EMBL/GenBank/DDBJ databases">
        <title>Itraconazole resistance in Madurella fahalii resulting from another homologue of gene encoding cytochrome P450 14-alpha sterol demethylase (CYP51).</title>
        <authorList>
            <person name="Yoshioka I."/>
            <person name="Fahal A.H."/>
            <person name="Kaneko S."/>
            <person name="Yaguchi T."/>
        </authorList>
    </citation>
    <scope>NUCLEOTIDE SEQUENCE [LARGE SCALE GENOMIC DNA]</scope>
    <source>
        <strain evidence="2 3">IFM 68171</strain>
    </source>
</reference>
<keyword evidence="1" id="KW-0472">Membrane</keyword>
<organism evidence="2 3">
    <name type="scientific">Madurella fahalii</name>
    <dbReference type="NCBI Taxonomy" id="1157608"/>
    <lineage>
        <taxon>Eukaryota</taxon>
        <taxon>Fungi</taxon>
        <taxon>Dikarya</taxon>
        <taxon>Ascomycota</taxon>
        <taxon>Pezizomycotina</taxon>
        <taxon>Sordariomycetes</taxon>
        <taxon>Sordariomycetidae</taxon>
        <taxon>Sordariales</taxon>
        <taxon>Sordariales incertae sedis</taxon>
        <taxon>Madurella</taxon>
    </lineage>
</organism>
<evidence type="ECO:0000313" key="2">
    <source>
        <dbReference type="EMBL" id="GAB1316913.1"/>
    </source>
</evidence>
<sequence>MTSFIGLENPDLFSFDKVSLQDDILLESQKWASKVEYEEYAVYRRIAGRSAPEDMEQSQHDARHVIHKMNQDTIPGARLLDLAFRQGHFLDAKGNFTSSREIDPLYELEGCTRRVIAFRSARSPEGGEDRLSMTPEDLATMDLHPATLQYTRRATTESRFWSVYRLKLSLILSFSSHPKTPYDFLSMTYDLKLRRSTVLIRQSYNPRRHNLEDLDEYDRRLEACKLHWAHPFITPVVLLQVQFSRTEEAIADNICHVKALEIRVSNFSASESSSREARKKDKIIRRLSLGNEDLEKPSVFGHQNMASLMRNAHDVLKESIKLLDTVRWMERAVKLMVQAGDELEECLSTGDPRLGPSRLDMGMHDPDYPGYTGIRTFAQSSTGPLGDHWHEIRQYLEGLQRMCLSLETDRGMSEARCRAQIDIIYSKMAQEDNILNARMAIASSRDSSSVKALAVITAIFLPGEFLGTLFGVSMFDWQATGEDAGGGELTAREPGISANSRDPMPVLSSLFWVYWSTAIPLTLVVLCAWRAWWVMQDRYFRRHLSKELSEERFWTADGKPRQLEHSFLYDFFHLSARRDEGTGGIIESTSDESSPDDMGNLLSPRRELFHRHFQLPSATKGATRRRATALTV</sequence>
<dbReference type="Gene3D" id="1.20.58.340">
    <property type="entry name" value="Magnesium transport protein CorA, transmembrane region"/>
    <property type="match status" value="1"/>
</dbReference>
<feature type="transmembrane region" description="Helical" evidence="1">
    <location>
        <begin position="512"/>
        <end position="533"/>
    </location>
</feature>
<keyword evidence="3" id="KW-1185">Reference proteome</keyword>
<proteinExistence type="predicted"/>
<dbReference type="EMBL" id="BAAFSV010000004">
    <property type="protein sequence ID" value="GAB1316913.1"/>
    <property type="molecule type" value="Genomic_DNA"/>
</dbReference>
<gene>
    <name evidence="2" type="ORF">MFIFM68171_07123</name>
</gene>
<evidence type="ECO:0000313" key="3">
    <source>
        <dbReference type="Proteomes" id="UP001628179"/>
    </source>
</evidence>
<dbReference type="RefSeq" id="XP_070918644.1">
    <property type="nucleotide sequence ID" value="XM_071062543.1"/>
</dbReference>
<comment type="caution">
    <text evidence="2">The sequence shown here is derived from an EMBL/GenBank/DDBJ whole genome shotgun (WGS) entry which is preliminary data.</text>
</comment>
<accession>A0ABQ0GGP5</accession>
<name>A0ABQ0GGP5_9PEZI</name>
<keyword evidence="1" id="KW-0812">Transmembrane</keyword>